<evidence type="ECO:0000256" key="1">
    <source>
        <dbReference type="SAM" id="MobiDB-lite"/>
    </source>
</evidence>
<keyword evidence="4" id="KW-1185">Reference proteome</keyword>
<proteinExistence type="predicted"/>
<dbReference type="InterPro" id="IPR041129">
    <property type="entry name" value="CdiI_2"/>
</dbReference>
<comment type="caution">
    <text evidence="3">The sequence shown here is derived from an EMBL/GenBank/DDBJ whole genome shotgun (WGS) entry which is preliminary data.</text>
</comment>
<dbReference type="EMBL" id="JBHSKG010000011">
    <property type="protein sequence ID" value="MFC5140498.1"/>
    <property type="molecule type" value="Genomic_DNA"/>
</dbReference>
<evidence type="ECO:0000313" key="3">
    <source>
        <dbReference type="EMBL" id="MFC5140498.1"/>
    </source>
</evidence>
<dbReference type="Proteomes" id="UP001596175">
    <property type="component" value="Unassembled WGS sequence"/>
</dbReference>
<organism evidence="3 4">
    <name type="scientific">Actinomycetospora rhizophila</name>
    <dbReference type="NCBI Taxonomy" id="1416876"/>
    <lineage>
        <taxon>Bacteria</taxon>
        <taxon>Bacillati</taxon>
        <taxon>Actinomycetota</taxon>
        <taxon>Actinomycetes</taxon>
        <taxon>Pseudonocardiales</taxon>
        <taxon>Pseudonocardiaceae</taxon>
        <taxon>Actinomycetospora</taxon>
    </lineage>
</organism>
<gene>
    <name evidence="3" type="ORF">ACFPK1_19830</name>
</gene>
<feature type="region of interest" description="Disordered" evidence="1">
    <location>
        <begin position="98"/>
        <end position="123"/>
    </location>
</feature>
<protein>
    <submittedName>
        <fullName evidence="3">Contact-dependent growth inhibition system immunity protein</fullName>
    </submittedName>
</protein>
<evidence type="ECO:0000313" key="4">
    <source>
        <dbReference type="Proteomes" id="UP001596175"/>
    </source>
</evidence>
<reference evidence="4" key="1">
    <citation type="journal article" date="2019" name="Int. J. Syst. Evol. Microbiol.">
        <title>The Global Catalogue of Microorganisms (GCM) 10K type strain sequencing project: providing services to taxonomists for standard genome sequencing and annotation.</title>
        <authorList>
            <consortium name="The Broad Institute Genomics Platform"/>
            <consortium name="The Broad Institute Genome Sequencing Center for Infectious Disease"/>
            <person name="Wu L."/>
            <person name="Ma J."/>
        </authorList>
    </citation>
    <scope>NUCLEOTIDE SEQUENCE [LARGE SCALE GENOMIC DNA]</scope>
    <source>
        <strain evidence="4">XZYJ18</strain>
    </source>
</reference>
<dbReference type="Pfam" id="PF18593">
    <property type="entry name" value="CdiI_2"/>
    <property type="match status" value="1"/>
</dbReference>
<evidence type="ECO:0000259" key="2">
    <source>
        <dbReference type="Pfam" id="PF18593"/>
    </source>
</evidence>
<feature type="domain" description="CdiI immunity protein" evidence="2">
    <location>
        <begin position="10"/>
        <end position="96"/>
    </location>
</feature>
<accession>A0ABV9ZG20</accession>
<sequence>MKIDRDAEEWASLRKLLVASFNQDFAEIWGSPEDVVLAFCRDAPAESRAAADAIATLLDGTADDTDTLRALEPLGRDHRPEAAGWSIRDWLAEVERVLRDPTPPTRLNERRGPSWRSRSTHGH</sequence>
<dbReference type="RefSeq" id="WP_378022666.1">
    <property type="nucleotide sequence ID" value="NZ_JBHSKG010000011.1"/>
</dbReference>
<name>A0ABV9ZG20_9PSEU</name>